<organism evidence="1 2">
    <name type="scientific">Segatella salivae F0493</name>
    <dbReference type="NCBI Taxonomy" id="1395125"/>
    <lineage>
        <taxon>Bacteria</taxon>
        <taxon>Pseudomonadati</taxon>
        <taxon>Bacteroidota</taxon>
        <taxon>Bacteroidia</taxon>
        <taxon>Bacteroidales</taxon>
        <taxon>Prevotellaceae</taxon>
        <taxon>Segatella</taxon>
    </lineage>
</organism>
<dbReference type="AlphaFoldDB" id="U2KMB9"/>
<protein>
    <submittedName>
        <fullName evidence="1">Uncharacterized protein</fullName>
    </submittedName>
</protein>
<proteinExistence type="predicted"/>
<name>U2KMB9_9BACT</name>
<accession>U2KMB9</accession>
<evidence type="ECO:0000313" key="1">
    <source>
        <dbReference type="EMBL" id="ERJ99636.1"/>
    </source>
</evidence>
<reference evidence="1 2" key="1">
    <citation type="submission" date="2013-08" db="EMBL/GenBank/DDBJ databases">
        <authorList>
            <person name="Durkin A.S."/>
            <person name="Haft D.R."/>
            <person name="McCorrison J."/>
            <person name="Torralba M."/>
            <person name="Gillis M."/>
            <person name="Haft D.H."/>
            <person name="Methe B."/>
            <person name="Sutton G."/>
            <person name="Nelson K.E."/>
        </authorList>
    </citation>
    <scope>NUCLEOTIDE SEQUENCE [LARGE SCALE GENOMIC DNA]</scope>
    <source>
        <strain evidence="1 2">F0493</strain>
    </source>
</reference>
<sequence length="91" mass="10733">MWCDAYFDTEELVPATAVMVADHFHFFINRLCLPAAKIVKSKPITEFAFPKYIVQSCASMRYCFAFTYHLSSYLRPYIFHRSHENEGRRIS</sequence>
<dbReference type="EMBL" id="AWGW01000025">
    <property type="protein sequence ID" value="ERJ99636.1"/>
    <property type="molecule type" value="Genomic_DNA"/>
</dbReference>
<gene>
    <name evidence="1" type="ORF">HMPREF9145_0909</name>
</gene>
<dbReference type="Proteomes" id="UP000017023">
    <property type="component" value="Unassembled WGS sequence"/>
</dbReference>
<dbReference type="PATRIC" id="fig|1395125.3.peg.1823"/>
<evidence type="ECO:0000313" key="2">
    <source>
        <dbReference type="Proteomes" id="UP000017023"/>
    </source>
</evidence>
<comment type="caution">
    <text evidence="1">The sequence shown here is derived from an EMBL/GenBank/DDBJ whole genome shotgun (WGS) entry which is preliminary data.</text>
</comment>